<keyword evidence="3" id="KW-1185">Reference proteome</keyword>
<accession>A0A9N9P2J3</accession>
<feature type="region of interest" description="Disordered" evidence="1">
    <location>
        <begin position="61"/>
        <end position="89"/>
    </location>
</feature>
<name>A0A9N9P2J3_9GLOM</name>
<sequence>MDQLKIMQTVPAFTVYPNEMNKKFTQYNSLPTSQYIHFSDPLPTEQASSSSTTLPAVEYISSDDDPVISSSQSTKGKNKQPLTKDENTDNRLWSDSAIKLLLAHLSENFSSY</sequence>
<evidence type="ECO:0000313" key="2">
    <source>
        <dbReference type="EMBL" id="CAG8796724.1"/>
    </source>
</evidence>
<comment type="caution">
    <text evidence="2">The sequence shown here is derived from an EMBL/GenBank/DDBJ whole genome shotgun (WGS) entry which is preliminary data.</text>
</comment>
<protein>
    <submittedName>
        <fullName evidence="2">6550_t:CDS:1</fullName>
    </submittedName>
</protein>
<dbReference type="OrthoDB" id="2447127at2759"/>
<proteinExistence type="predicted"/>
<organism evidence="2 3">
    <name type="scientific">Racocetra fulgida</name>
    <dbReference type="NCBI Taxonomy" id="60492"/>
    <lineage>
        <taxon>Eukaryota</taxon>
        <taxon>Fungi</taxon>
        <taxon>Fungi incertae sedis</taxon>
        <taxon>Mucoromycota</taxon>
        <taxon>Glomeromycotina</taxon>
        <taxon>Glomeromycetes</taxon>
        <taxon>Diversisporales</taxon>
        <taxon>Gigasporaceae</taxon>
        <taxon>Racocetra</taxon>
    </lineage>
</organism>
<dbReference type="EMBL" id="CAJVPZ010067066">
    <property type="protein sequence ID" value="CAG8796724.1"/>
    <property type="molecule type" value="Genomic_DNA"/>
</dbReference>
<gene>
    <name evidence="2" type="ORF">RFULGI_LOCUS17303</name>
</gene>
<evidence type="ECO:0000256" key="1">
    <source>
        <dbReference type="SAM" id="MobiDB-lite"/>
    </source>
</evidence>
<evidence type="ECO:0000313" key="3">
    <source>
        <dbReference type="Proteomes" id="UP000789396"/>
    </source>
</evidence>
<dbReference type="AlphaFoldDB" id="A0A9N9P2J3"/>
<dbReference type="Proteomes" id="UP000789396">
    <property type="component" value="Unassembled WGS sequence"/>
</dbReference>
<feature type="non-terminal residue" evidence="2">
    <location>
        <position position="112"/>
    </location>
</feature>
<reference evidence="2" key="1">
    <citation type="submission" date="2021-06" db="EMBL/GenBank/DDBJ databases">
        <authorList>
            <person name="Kallberg Y."/>
            <person name="Tangrot J."/>
            <person name="Rosling A."/>
        </authorList>
    </citation>
    <scope>NUCLEOTIDE SEQUENCE</scope>
    <source>
        <strain evidence="2">IN212</strain>
    </source>
</reference>